<feature type="transmembrane region" description="Helical" evidence="5">
    <location>
        <begin position="9"/>
        <end position="29"/>
    </location>
</feature>
<evidence type="ECO:0000256" key="4">
    <source>
        <dbReference type="ARBA" id="ARBA00023136"/>
    </source>
</evidence>
<keyword evidence="4 5" id="KW-0472">Membrane</keyword>
<feature type="transmembrane region" description="Helical" evidence="5">
    <location>
        <begin position="35"/>
        <end position="54"/>
    </location>
</feature>
<gene>
    <name evidence="6" type="ORF">SAMN05421813_1095</name>
</gene>
<evidence type="ECO:0000256" key="3">
    <source>
        <dbReference type="ARBA" id="ARBA00022989"/>
    </source>
</evidence>
<dbReference type="GO" id="GO:0016020">
    <property type="term" value="C:membrane"/>
    <property type="evidence" value="ECO:0007669"/>
    <property type="project" value="UniProtKB-SubCell"/>
</dbReference>
<feature type="transmembrane region" description="Helical" evidence="5">
    <location>
        <begin position="268"/>
        <end position="291"/>
    </location>
</feature>
<feature type="transmembrane region" description="Helical" evidence="5">
    <location>
        <begin position="174"/>
        <end position="196"/>
    </location>
</feature>
<evidence type="ECO:0000313" key="7">
    <source>
        <dbReference type="Proteomes" id="UP000199226"/>
    </source>
</evidence>
<evidence type="ECO:0000256" key="5">
    <source>
        <dbReference type="SAM" id="Phobius"/>
    </source>
</evidence>
<reference evidence="7" key="1">
    <citation type="submission" date="2016-10" db="EMBL/GenBank/DDBJ databases">
        <authorList>
            <person name="Varghese N."/>
            <person name="Submissions S."/>
        </authorList>
    </citation>
    <scope>NUCLEOTIDE SEQUENCE [LARGE SCALE GENOMIC DNA]</scope>
    <source>
        <strain evidence="7">DSM 24536</strain>
    </source>
</reference>
<organism evidence="6 7">
    <name type="scientific">Daejeonella rubra</name>
    <dbReference type="NCBI Taxonomy" id="990371"/>
    <lineage>
        <taxon>Bacteria</taxon>
        <taxon>Pseudomonadati</taxon>
        <taxon>Bacteroidota</taxon>
        <taxon>Sphingobacteriia</taxon>
        <taxon>Sphingobacteriales</taxon>
        <taxon>Sphingobacteriaceae</taxon>
        <taxon>Daejeonella</taxon>
    </lineage>
</organism>
<evidence type="ECO:0000256" key="1">
    <source>
        <dbReference type="ARBA" id="ARBA00004141"/>
    </source>
</evidence>
<protein>
    <submittedName>
        <fullName evidence="6">Bile acid:Na+ symporter, BASS family</fullName>
    </submittedName>
</protein>
<feature type="transmembrane region" description="Helical" evidence="5">
    <location>
        <begin position="118"/>
        <end position="141"/>
    </location>
</feature>
<dbReference type="EMBL" id="FNHH01000009">
    <property type="protein sequence ID" value="SDM28590.1"/>
    <property type="molecule type" value="Genomic_DNA"/>
</dbReference>
<accession>A0A1G9S002</accession>
<feature type="transmembrane region" description="Helical" evidence="5">
    <location>
        <begin position="208"/>
        <end position="230"/>
    </location>
</feature>
<dbReference type="InterPro" id="IPR004710">
    <property type="entry name" value="Bilac:Na_transpt"/>
</dbReference>
<dbReference type="PANTHER" id="PTHR10361">
    <property type="entry name" value="SODIUM-BILE ACID COTRANSPORTER"/>
    <property type="match status" value="1"/>
</dbReference>
<dbReference type="Pfam" id="PF01758">
    <property type="entry name" value="SBF"/>
    <property type="match status" value="1"/>
</dbReference>
<name>A0A1G9S002_9SPHI</name>
<dbReference type="OrthoDB" id="9806785at2"/>
<feature type="transmembrane region" description="Helical" evidence="5">
    <location>
        <begin position="89"/>
        <end position="106"/>
    </location>
</feature>
<dbReference type="InterPro" id="IPR038770">
    <property type="entry name" value="Na+/solute_symporter_sf"/>
</dbReference>
<proteinExistence type="predicted"/>
<keyword evidence="2 5" id="KW-0812">Transmembrane</keyword>
<sequence length="377" mass="40782">MKIQKLLQALLWLSLITLLGVTVLVQLGYEMEAKAMTFIFFIFLLAGINGSEFLKGFSFTLWVIAAATISMIFPQYITDVGGFKTEVLIVPLIQLIMFGMGTAMGLKDFIGVLKMPKGVFIGLFLQFSIMPLLALSLTLIMNFPPEIAAGVILIGCVPCGVSSNILNFLSKGNLALSITLTSFATLLAPFITPVLMQKLAGQFIPIDIAGMMLSISKMIFLPLILGIVFNRIFGRRSSWLNSAMPLVAMTANVIIIAVIVAAGRDSLLNIGLLLFLAAAIHNAAGYLLGYWGGRLFKLNKRDSRTIAIEVGLQNGGMAAGIAFELGRAATMGLYPAIFGTWMDISGSFLANWWRKNPVDDMSAEEVIEAEKFDSASA</sequence>
<keyword evidence="7" id="KW-1185">Reference proteome</keyword>
<dbReference type="Gene3D" id="1.20.1530.20">
    <property type="match status" value="1"/>
</dbReference>
<evidence type="ECO:0000313" key="6">
    <source>
        <dbReference type="EMBL" id="SDM28590.1"/>
    </source>
</evidence>
<dbReference type="InterPro" id="IPR002657">
    <property type="entry name" value="BilAc:Na_symport/Acr3"/>
</dbReference>
<feature type="transmembrane region" description="Helical" evidence="5">
    <location>
        <begin position="147"/>
        <end position="167"/>
    </location>
</feature>
<dbReference type="PANTHER" id="PTHR10361:SF28">
    <property type="entry name" value="P3 PROTEIN-RELATED"/>
    <property type="match status" value="1"/>
</dbReference>
<comment type="subcellular location">
    <subcellularLocation>
        <location evidence="1">Membrane</location>
        <topology evidence="1">Multi-pass membrane protein</topology>
    </subcellularLocation>
</comment>
<feature type="transmembrane region" description="Helical" evidence="5">
    <location>
        <begin position="59"/>
        <end position="77"/>
    </location>
</feature>
<dbReference type="RefSeq" id="WP_090703515.1">
    <property type="nucleotide sequence ID" value="NZ_FNHH01000009.1"/>
</dbReference>
<keyword evidence="3 5" id="KW-1133">Transmembrane helix</keyword>
<feature type="transmembrane region" description="Helical" evidence="5">
    <location>
        <begin position="242"/>
        <end position="262"/>
    </location>
</feature>
<dbReference type="AlphaFoldDB" id="A0A1G9S002"/>
<evidence type="ECO:0000256" key="2">
    <source>
        <dbReference type="ARBA" id="ARBA00022692"/>
    </source>
</evidence>
<dbReference type="Proteomes" id="UP000199226">
    <property type="component" value="Unassembled WGS sequence"/>
</dbReference>